<evidence type="ECO:0000259" key="1">
    <source>
        <dbReference type="PROSITE" id="PS50164"/>
    </source>
</evidence>
<protein>
    <submittedName>
        <fullName evidence="2">DUF2075 domain-containing protein</fullName>
    </submittedName>
</protein>
<sequence length="582" mass="66896">MNEPEVLISEFSYNEQGLEELQEIDPTTSKGKLVRRYPTVYVVKDKGKARSYSVYVGETNNIVHRTSQHLHDDPKKRDDWKKLSHSRTANMYVIANKHFNKSLTLDIENRLMLYLGSVENVNALYNRRTNSQDQYYPVEEADHIFKQIWNKLHYRDAKLFPAMDLLKDLAIFKASPFHKLTEEQLDAKNLILDRVARAVPHNQLGQLILVEGEAGAGKTVLLSSLFYDLCDPEAKIDARLLVNHDQQLKVYKNVATKLGLGEAKVSKPTIFINSEKEEDKQVDVILVDEGHLLWTQGKQAYKGKNQLRDLQKRAKVVILVFDPNQIVRTQQVLTHSQIAELEDEAKRERNLIKLTHQMRIDASQATVNWIDDFGKGHVINPLPVDDKYEIQIFDSPQKLEAAVKAKNSEDIESHYANGISRIIATFDWKFSSASKPKDDLYWMVRDEEFNWELPWNEQIKPKHRSVNYKKLSWAEQVDTIGEVGSIYTVQGSDLNYAGLIIGPSVGFENGKVVFYPEKHANKDAVQNRTLADGSKKNFAKELIQNELNVLLTRGVHGLYIYAVDKNLRQKLLEVAKERKTFK</sequence>
<accession>A0ABS2EMA5</accession>
<dbReference type="Gene3D" id="3.40.50.300">
    <property type="entry name" value="P-loop containing nucleotide triphosphate hydrolases"/>
    <property type="match status" value="1"/>
</dbReference>
<feature type="domain" description="GIY-YIG" evidence="1">
    <location>
        <begin position="36"/>
        <end position="121"/>
    </location>
</feature>
<reference evidence="2 3" key="1">
    <citation type="journal article" date="2021" name="Sci. Rep.">
        <title>The distribution of antibiotic resistance genes in chicken gut microbiota commensals.</title>
        <authorList>
            <person name="Juricova H."/>
            <person name="Matiasovicova J."/>
            <person name="Kubasova T."/>
            <person name="Cejkova D."/>
            <person name="Rychlik I."/>
        </authorList>
    </citation>
    <scope>NUCLEOTIDE SEQUENCE [LARGE SCALE GENOMIC DNA]</scope>
    <source>
        <strain evidence="2 3">An810</strain>
    </source>
</reference>
<dbReference type="CDD" id="cd10439">
    <property type="entry name" value="GIY-YIG_COG3410"/>
    <property type="match status" value="1"/>
</dbReference>
<dbReference type="InterPro" id="IPR018647">
    <property type="entry name" value="SLFN_3-like_DNA/RNA_helicase"/>
</dbReference>
<dbReference type="RefSeq" id="WP_204776076.1">
    <property type="nucleotide sequence ID" value="NZ_JACJJQ010000007.1"/>
</dbReference>
<dbReference type="SUPFAM" id="SSF52540">
    <property type="entry name" value="P-loop containing nucleoside triphosphate hydrolases"/>
    <property type="match status" value="1"/>
</dbReference>
<keyword evidence="3" id="KW-1185">Reference proteome</keyword>
<evidence type="ECO:0000313" key="3">
    <source>
        <dbReference type="Proteomes" id="UP000776629"/>
    </source>
</evidence>
<gene>
    <name evidence="2" type="ORF">H5993_02455</name>
</gene>
<dbReference type="EMBL" id="JACJJQ010000007">
    <property type="protein sequence ID" value="MBM6753629.1"/>
    <property type="molecule type" value="Genomic_DNA"/>
</dbReference>
<dbReference type="Pfam" id="PF09848">
    <property type="entry name" value="SLFN-g3_helicase"/>
    <property type="match status" value="1"/>
</dbReference>
<dbReference type="Proteomes" id="UP000776629">
    <property type="component" value="Unassembled WGS sequence"/>
</dbReference>
<comment type="caution">
    <text evidence="2">The sequence shown here is derived from an EMBL/GenBank/DDBJ whole genome shotgun (WGS) entry which is preliminary data.</text>
</comment>
<name>A0ABS2EMA5_9LACO</name>
<evidence type="ECO:0000313" key="2">
    <source>
        <dbReference type="EMBL" id="MBM6753629.1"/>
    </source>
</evidence>
<dbReference type="InterPro" id="IPR000305">
    <property type="entry name" value="GIY-YIG_endonuc"/>
</dbReference>
<dbReference type="PROSITE" id="PS50164">
    <property type="entry name" value="GIY_YIG"/>
    <property type="match status" value="1"/>
</dbReference>
<organism evidence="2 3">
    <name type="scientific">Limosilactobacillus alvi</name>
    <dbReference type="NCBI Taxonomy" id="990412"/>
    <lineage>
        <taxon>Bacteria</taxon>
        <taxon>Bacillati</taxon>
        <taxon>Bacillota</taxon>
        <taxon>Bacilli</taxon>
        <taxon>Lactobacillales</taxon>
        <taxon>Lactobacillaceae</taxon>
        <taxon>Limosilactobacillus</taxon>
    </lineage>
</organism>
<dbReference type="InterPro" id="IPR027417">
    <property type="entry name" value="P-loop_NTPase"/>
</dbReference>
<proteinExistence type="predicted"/>